<dbReference type="InterPro" id="IPR021857">
    <property type="entry name" value="DUF3467"/>
</dbReference>
<accession>A0ABT7FLH7</accession>
<dbReference type="EMBL" id="JASNJE010000042">
    <property type="protein sequence ID" value="MDK3075584.1"/>
    <property type="molecule type" value="Genomic_DNA"/>
</dbReference>
<sequence>MADENAQPNASGAPQTPKVIWDDSNMRMSYANVVNATSTREEVTLFFGINKTWNASEKEFHVTLTDRIVVNPYAAKRLVMLLSGVLAQYEKRFGPLDLDLRDPSATNP</sequence>
<proteinExistence type="predicted"/>
<keyword evidence="2" id="KW-1185">Reference proteome</keyword>
<dbReference type="Proteomes" id="UP001227126">
    <property type="component" value="Unassembled WGS sequence"/>
</dbReference>
<protein>
    <submittedName>
        <fullName evidence="1">DUF3467 domain-containing protein</fullName>
    </submittedName>
</protein>
<reference evidence="1 2" key="1">
    <citation type="submission" date="2023-05" db="EMBL/GenBank/DDBJ databases">
        <title>Sedimentitalea sp. nov. JM2-8.</title>
        <authorList>
            <person name="Huang J."/>
        </authorList>
    </citation>
    <scope>NUCLEOTIDE SEQUENCE [LARGE SCALE GENOMIC DNA]</scope>
    <source>
        <strain evidence="1 2">JM2-8</strain>
    </source>
</reference>
<gene>
    <name evidence="1" type="ORF">QO034_21180</name>
</gene>
<evidence type="ECO:0000313" key="1">
    <source>
        <dbReference type="EMBL" id="MDK3075584.1"/>
    </source>
</evidence>
<organism evidence="1 2">
    <name type="scientific">Sedimentitalea xiamensis</name>
    <dbReference type="NCBI Taxonomy" id="3050037"/>
    <lineage>
        <taxon>Bacteria</taxon>
        <taxon>Pseudomonadati</taxon>
        <taxon>Pseudomonadota</taxon>
        <taxon>Alphaproteobacteria</taxon>
        <taxon>Rhodobacterales</taxon>
        <taxon>Paracoccaceae</taxon>
        <taxon>Sedimentitalea</taxon>
    </lineage>
</organism>
<dbReference type="RefSeq" id="WP_284487508.1">
    <property type="nucleotide sequence ID" value="NZ_JASNJE010000042.1"/>
</dbReference>
<dbReference type="Pfam" id="PF11950">
    <property type="entry name" value="DUF3467"/>
    <property type="match status" value="1"/>
</dbReference>
<evidence type="ECO:0000313" key="2">
    <source>
        <dbReference type="Proteomes" id="UP001227126"/>
    </source>
</evidence>
<comment type="caution">
    <text evidence="1">The sequence shown here is derived from an EMBL/GenBank/DDBJ whole genome shotgun (WGS) entry which is preliminary data.</text>
</comment>
<name>A0ABT7FLH7_9RHOB</name>